<dbReference type="OMA" id="QEWEHTD"/>
<dbReference type="EMBL" id="DS572708">
    <property type="protein sequence ID" value="EGY15622.1"/>
    <property type="molecule type" value="Genomic_DNA"/>
</dbReference>
<evidence type="ECO:0000256" key="1">
    <source>
        <dbReference type="SAM" id="MobiDB-lite"/>
    </source>
</evidence>
<organism evidence="2 3">
    <name type="scientific">Verticillium dahliae (strain VdLs.17 / ATCC MYA-4575 / FGSC 10137)</name>
    <name type="common">Verticillium wilt</name>
    <dbReference type="NCBI Taxonomy" id="498257"/>
    <lineage>
        <taxon>Eukaryota</taxon>
        <taxon>Fungi</taxon>
        <taxon>Dikarya</taxon>
        <taxon>Ascomycota</taxon>
        <taxon>Pezizomycotina</taxon>
        <taxon>Sordariomycetes</taxon>
        <taxon>Hypocreomycetidae</taxon>
        <taxon>Glomerellales</taxon>
        <taxon>Plectosphaerellaceae</taxon>
        <taxon>Verticillium</taxon>
    </lineage>
</organism>
<name>G2X9F4_VERDV</name>
<feature type="compositionally biased region" description="Basic and acidic residues" evidence="1">
    <location>
        <begin position="100"/>
        <end position="120"/>
    </location>
</feature>
<dbReference type="Proteomes" id="UP000001611">
    <property type="component" value="Unassembled WGS sequence"/>
</dbReference>
<reference evidence="2 3" key="1">
    <citation type="submission" date="2008-03" db="EMBL/GenBank/DDBJ databases">
        <title>The Genome Sequence of Verticillium dahliae VdLs.17.</title>
        <authorList>
            <consortium name="The Broad Institute Genome Sequencing Platform"/>
            <person name="Ma L.-J.J."/>
            <person name="Klosterman S.J."/>
            <person name="Subbarao K."/>
            <person name="Dobinson K."/>
            <person name="Veronese P."/>
            <person name="Kang S."/>
            <person name="Gold S.E."/>
            <person name="Young S."/>
            <person name="Jaffe D."/>
            <person name="Gnerre S."/>
            <person name="Berlin A."/>
            <person name="Heiman D."/>
            <person name="Hepburn T."/>
            <person name="Sykes S."/>
            <person name="Alvarado L."/>
            <person name="Kodira C.D."/>
            <person name="Lander E."/>
            <person name="Galagan J."/>
            <person name="Nusbaum C."/>
            <person name="Birren B."/>
        </authorList>
    </citation>
    <scope>NUCLEOTIDE SEQUENCE [LARGE SCALE GENOMIC DNA]</scope>
    <source>
        <strain evidence="3">VdLs.17 / ATCC MYA-4575 / FGSC 10137</strain>
    </source>
</reference>
<dbReference type="InterPro" id="IPR008402">
    <property type="entry name" value="APC_su15/mnd2"/>
</dbReference>
<reference evidence="3" key="2">
    <citation type="journal article" date="2011" name="PLoS Pathog.">
        <title>Comparative genomics yields insights into niche adaptation of plant vascular wilt pathogens.</title>
        <authorList>
            <person name="Klosterman S.J."/>
            <person name="Subbarao K.V."/>
            <person name="Kang S."/>
            <person name="Veronese P."/>
            <person name="Gold S.E."/>
            <person name="Thomma B.P.H.J."/>
            <person name="Chen Z."/>
            <person name="Henrissat B."/>
            <person name="Lee Y.-H."/>
            <person name="Park J."/>
            <person name="Garcia-Pedrajas M.D."/>
            <person name="Barbara D.J."/>
            <person name="Anchieta A."/>
            <person name="de Jonge R."/>
            <person name="Santhanam P."/>
            <person name="Maruthachalam K."/>
            <person name="Atallah Z."/>
            <person name="Amyotte S.G."/>
            <person name="Paz Z."/>
            <person name="Inderbitzin P."/>
            <person name="Hayes R.J."/>
            <person name="Heiman D.I."/>
            <person name="Young S."/>
            <person name="Zeng Q."/>
            <person name="Engels R."/>
            <person name="Galagan J."/>
            <person name="Cuomo C.A."/>
            <person name="Dobinson K.F."/>
            <person name="Ma L.-J."/>
        </authorList>
    </citation>
    <scope>NUCLEOTIDE SEQUENCE [LARGE SCALE GENOMIC DNA]</scope>
    <source>
        <strain evidence="3">VdLs.17 / ATCC MYA-4575 / FGSC 10137</strain>
    </source>
</reference>
<gene>
    <name evidence="2" type="ORF">VDAG_06786</name>
</gene>
<feature type="compositionally biased region" description="Low complexity" evidence="1">
    <location>
        <begin position="298"/>
        <end position="307"/>
    </location>
</feature>
<dbReference type="GO" id="GO:0031145">
    <property type="term" value="P:anaphase-promoting complex-dependent catabolic process"/>
    <property type="evidence" value="ECO:0007669"/>
    <property type="project" value="InterPro"/>
</dbReference>
<feature type="region of interest" description="Disordered" evidence="1">
    <location>
        <begin position="85"/>
        <end position="378"/>
    </location>
</feature>
<dbReference type="KEGG" id="vda:VDAG_06786"/>
<dbReference type="OrthoDB" id="5320532at2759"/>
<evidence type="ECO:0000313" key="3">
    <source>
        <dbReference type="Proteomes" id="UP000001611"/>
    </source>
</evidence>
<keyword evidence="3" id="KW-1185">Reference proteome</keyword>
<dbReference type="GO" id="GO:0005680">
    <property type="term" value="C:anaphase-promoting complex"/>
    <property type="evidence" value="ECO:0007669"/>
    <property type="project" value="InterPro"/>
</dbReference>
<dbReference type="STRING" id="498257.G2X9F4"/>
<dbReference type="Pfam" id="PF05841">
    <property type="entry name" value="Apc15p"/>
    <property type="match status" value="1"/>
</dbReference>
<protein>
    <recommendedName>
        <fullName evidence="4">Anaphase-promoting complex subunit 15 MND2</fullName>
    </recommendedName>
</protein>
<dbReference type="RefSeq" id="XP_009657785.1">
    <property type="nucleotide sequence ID" value="XM_009659490.1"/>
</dbReference>
<feature type="compositionally biased region" description="Acidic residues" evidence="1">
    <location>
        <begin position="231"/>
        <end position="256"/>
    </location>
</feature>
<evidence type="ECO:0008006" key="4">
    <source>
        <dbReference type="Google" id="ProtNLM"/>
    </source>
</evidence>
<sequence>MFGLLPDLTPRDSHSVWYSSSRNPLHHPPAPDPSVDHTNPHPDHAAQQSSSRRAGQLLLERSQLARLRADEHNLDRRRLNVQNFGSTWLKPPGVPKTLHQMREERREAEEHAEAVRREQLQQELAEAEEGGGPEEDDETADMEDLGDGARDLDEEIPDADAVGMELSAIGESSTDEASDSDSSSAASGDGDDDDDDGPRAGDGPGRGEALREERRAELVQARMRMARGGDDDVYGADEEEIEAETEGQLLLEDEGDSFLPVDGQVADEDLDMDADLDGSMADGAELSGVYEHTDTEAELSSSLPSDSSDAEDEDDVGFAPRSSLGAGVLRPPTSPTMQGRGQTHHPRQDMDLSSLLSGGDSSMLGEQSAGGGCAAAVA</sequence>
<dbReference type="eggNOG" id="ENOG502S7CI">
    <property type="taxonomic scope" value="Eukaryota"/>
</dbReference>
<dbReference type="InParanoid" id="G2X9F4"/>
<feature type="compositionally biased region" description="Low complexity" evidence="1">
    <location>
        <begin position="351"/>
        <end position="365"/>
    </location>
</feature>
<feature type="compositionally biased region" description="Acidic residues" evidence="1">
    <location>
        <begin position="125"/>
        <end position="158"/>
    </location>
</feature>
<feature type="compositionally biased region" description="Basic and acidic residues" evidence="1">
    <location>
        <begin position="208"/>
        <end position="217"/>
    </location>
</feature>
<dbReference type="AlphaFoldDB" id="G2X9F4"/>
<dbReference type="HOGENOM" id="CLU_045844_0_0_1"/>
<evidence type="ECO:0000313" key="2">
    <source>
        <dbReference type="EMBL" id="EGY15622.1"/>
    </source>
</evidence>
<feature type="compositionally biased region" description="Gly residues" evidence="1">
    <location>
        <begin position="368"/>
        <end position="378"/>
    </location>
</feature>
<accession>G2X9F4</accession>
<proteinExistence type="predicted"/>
<feature type="region of interest" description="Disordered" evidence="1">
    <location>
        <begin position="1"/>
        <end position="57"/>
    </location>
</feature>
<feature type="compositionally biased region" description="Basic and acidic residues" evidence="1">
    <location>
        <begin position="34"/>
        <end position="44"/>
    </location>
</feature>
<feature type="compositionally biased region" description="Acidic residues" evidence="1">
    <location>
        <begin position="265"/>
        <end position="276"/>
    </location>
</feature>
<dbReference type="GeneID" id="20708249"/>